<evidence type="ECO:0000256" key="1">
    <source>
        <dbReference type="SAM" id="MobiDB-lite"/>
    </source>
</evidence>
<comment type="caution">
    <text evidence="2">The sequence shown here is derived from an EMBL/GenBank/DDBJ whole genome shotgun (WGS) entry which is preliminary data.</text>
</comment>
<name>A0A2N5UCJ7_9BASI</name>
<feature type="region of interest" description="Disordered" evidence="1">
    <location>
        <begin position="159"/>
        <end position="193"/>
    </location>
</feature>
<dbReference type="Proteomes" id="UP000235388">
    <property type="component" value="Unassembled WGS sequence"/>
</dbReference>
<keyword evidence="3" id="KW-1185">Reference proteome</keyword>
<dbReference type="EMBL" id="PGCJ01000257">
    <property type="protein sequence ID" value="PLW35457.1"/>
    <property type="molecule type" value="Genomic_DNA"/>
</dbReference>
<evidence type="ECO:0000313" key="3">
    <source>
        <dbReference type="Proteomes" id="UP000235388"/>
    </source>
</evidence>
<gene>
    <name evidence="2" type="ORF">PCANC_14698</name>
</gene>
<organism evidence="2 3">
    <name type="scientific">Puccinia coronata f. sp. avenae</name>
    <dbReference type="NCBI Taxonomy" id="200324"/>
    <lineage>
        <taxon>Eukaryota</taxon>
        <taxon>Fungi</taxon>
        <taxon>Dikarya</taxon>
        <taxon>Basidiomycota</taxon>
        <taxon>Pucciniomycotina</taxon>
        <taxon>Pucciniomycetes</taxon>
        <taxon>Pucciniales</taxon>
        <taxon>Pucciniaceae</taxon>
        <taxon>Puccinia</taxon>
    </lineage>
</organism>
<proteinExistence type="predicted"/>
<protein>
    <submittedName>
        <fullName evidence="2">Uncharacterized protein</fullName>
    </submittedName>
</protein>
<accession>A0A2N5UCJ7</accession>
<dbReference type="AlphaFoldDB" id="A0A2N5UCJ7"/>
<reference evidence="2 3" key="1">
    <citation type="submission" date="2017-11" db="EMBL/GenBank/DDBJ databases">
        <title>De novo assembly and phasing of dikaryotic genomes from two isolates of Puccinia coronata f. sp. avenae, the causal agent of oat crown rust.</title>
        <authorList>
            <person name="Miller M.E."/>
            <person name="Zhang Y."/>
            <person name="Omidvar V."/>
            <person name="Sperschneider J."/>
            <person name="Schwessinger B."/>
            <person name="Raley C."/>
            <person name="Palmer J.M."/>
            <person name="Garnica D."/>
            <person name="Upadhyaya N."/>
            <person name="Rathjen J."/>
            <person name="Taylor J.M."/>
            <person name="Park R.F."/>
            <person name="Dodds P.N."/>
            <person name="Hirsch C.D."/>
            <person name="Kianian S.F."/>
            <person name="Figueroa M."/>
        </authorList>
    </citation>
    <scope>NUCLEOTIDE SEQUENCE [LARGE SCALE GENOMIC DNA]</scope>
    <source>
        <strain evidence="2">12NC29</strain>
    </source>
</reference>
<evidence type="ECO:0000313" key="2">
    <source>
        <dbReference type="EMBL" id="PLW35457.1"/>
    </source>
</evidence>
<sequence length="193" mass="21888">MANSYGPTVLFTHLLAQVANQEIVAAVQKYLSSKLSIQRKDHLLLLWTIVPFEKLENIRIFYPYHYHLLSHKRLYARSSRSLAIRLPIQVVHRPCSIKLLPLNTSSERPSASSGNLSLSTESNFATTRLNFIALRPKKQIIQPMSSDYQAKSALALKRPSNLEPSARSYSLKSLPPKANPDWLFSETEKTSEL</sequence>